<gene>
    <name evidence="5" type="ORF">Nepgr_013987</name>
</gene>
<dbReference type="EMBL" id="BSYO01000011">
    <property type="protein sequence ID" value="GMH12146.1"/>
    <property type="molecule type" value="Genomic_DNA"/>
</dbReference>
<evidence type="ECO:0008006" key="7">
    <source>
        <dbReference type="Google" id="ProtNLM"/>
    </source>
</evidence>
<evidence type="ECO:0000256" key="4">
    <source>
        <dbReference type="SAM" id="MobiDB-lite"/>
    </source>
</evidence>
<organism evidence="5 6">
    <name type="scientific">Nepenthes gracilis</name>
    <name type="common">Slender pitcher plant</name>
    <dbReference type="NCBI Taxonomy" id="150966"/>
    <lineage>
        <taxon>Eukaryota</taxon>
        <taxon>Viridiplantae</taxon>
        <taxon>Streptophyta</taxon>
        <taxon>Embryophyta</taxon>
        <taxon>Tracheophyta</taxon>
        <taxon>Spermatophyta</taxon>
        <taxon>Magnoliopsida</taxon>
        <taxon>eudicotyledons</taxon>
        <taxon>Gunneridae</taxon>
        <taxon>Pentapetalae</taxon>
        <taxon>Caryophyllales</taxon>
        <taxon>Nepenthaceae</taxon>
        <taxon>Nepenthes</taxon>
    </lineage>
</organism>
<dbReference type="PANTHER" id="PTHR31109">
    <property type="entry name" value="PROTEIN FAM207A"/>
    <property type="match status" value="1"/>
</dbReference>
<evidence type="ECO:0000256" key="1">
    <source>
        <dbReference type="ARBA" id="ARBA00004604"/>
    </source>
</evidence>
<feature type="compositionally biased region" description="Basic and acidic residues" evidence="4">
    <location>
        <begin position="128"/>
        <end position="140"/>
    </location>
</feature>
<dbReference type="AlphaFoldDB" id="A0AAD3SKQ6"/>
<reference evidence="5" key="1">
    <citation type="submission" date="2023-05" db="EMBL/GenBank/DDBJ databases">
        <title>Nepenthes gracilis genome sequencing.</title>
        <authorList>
            <person name="Fukushima K."/>
        </authorList>
    </citation>
    <scope>NUCLEOTIDE SEQUENCE</scope>
    <source>
        <strain evidence="5">SING2019-196</strain>
    </source>
</reference>
<comment type="similarity">
    <text evidence="2">Belongs to the SLX9 family.</text>
</comment>
<keyword evidence="3" id="KW-0539">Nucleus</keyword>
<name>A0AAD3SKQ6_NEPGR</name>
<sequence>MGLSNLRSEASKKTDLKFEKKLQFYAKVRETVAALNVKKAIGKVKGVKRRRKKLKAYDLSTLSEFLPELKDPRPHLPPPAKFELSCKSRQELVLKEGKQLMAVLNHPAFQSDPLGAIHQHLQCTQPAIEKKPLKNRIQEGKKKKRKKSKSSAPRPMDA</sequence>
<evidence type="ECO:0000256" key="3">
    <source>
        <dbReference type="ARBA" id="ARBA00023242"/>
    </source>
</evidence>
<evidence type="ECO:0000313" key="6">
    <source>
        <dbReference type="Proteomes" id="UP001279734"/>
    </source>
</evidence>
<evidence type="ECO:0000256" key="2">
    <source>
        <dbReference type="ARBA" id="ARBA00011022"/>
    </source>
</evidence>
<dbReference type="GO" id="GO:0005730">
    <property type="term" value="C:nucleolus"/>
    <property type="evidence" value="ECO:0007669"/>
    <property type="project" value="UniProtKB-SubCell"/>
</dbReference>
<dbReference type="GO" id="GO:0030686">
    <property type="term" value="C:90S preribosome"/>
    <property type="evidence" value="ECO:0007669"/>
    <property type="project" value="InterPro"/>
</dbReference>
<dbReference type="GO" id="GO:0030688">
    <property type="term" value="C:preribosome, small subunit precursor"/>
    <property type="evidence" value="ECO:0007669"/>
    <property type="project" value="InterPro"/>
</dbReference>
<dbReference type="Pfam" id="PF15341">
    <property type="entry name" value="SLX9"/>
    <property type="match status" value="1"/>
</dbReference>
<dbReference type="GO" id="GO:0000462">
    <property type="term" value="P:maturation of SSU-rRNA from tricistronic rRNA transcript (SSU-rRNA, 5.8S rRNA, LSU-rRNA)"/>
    <property type="evidence" value="ECO:0007669"/>
    <property type="project" value="InterPro"/>
</dbReference>
<feature type="region of interest" description="Disordered" evidence="4">
    <location>
        <begin position="125"/>
        <end position="158"/>
    </location>
</feature>
<dbReference type="PANTHER" id="PTHR31109:SF2">
    <property type="entry name" value="RIBOSOME BIOGENESIS PROTEIN SLX9 HOMOLOG"/>
    <property type="match status" value="1"/>
</dbReference>
<evidence type="ECO:0000313" key="5">
    <source>
        <dbReference type="EMBL" id="GMH12146.1"/>
    </source>
</evidence>
<accession>A0AAD3SKQ6</accession>
<proteinExistence type="inferred from homology"/>
<protein>
    <recommendedName>
        <fullName evidence="7">Ribosome biogenesis protein slx9-like</fullName>
    </recommendedName>
</protein>
<dbReference type="Proteomes" id="UP001279734">
    <property type="component" value="Unassembled WGS sequence"/>
</dbReference>
<keyword evidence="6" id="KW-1185">Reference proteome</keyword>
<comment type="subcellular location">
    <subcellularLocation>
        <location evidence="1">Nucleus</location>
        <location evidence="1">Nucleolus</location>
    </subcellularLocation>
</comment>
<comment type="caution">
    <text evidence="5">The sequence shown here is derived from an EMBL/GenBank/DDBJ whole genome shotgun (WGS) entry which is preliminary data.</text>
</comment>
<dbReference type="InterPro" id="IPR028160">
    <property type="entry name" value="Slx9-like"/>
</dbReference>